<organism evidence="1">
    <name type="scientific">Woronichinia naegeliana WA131</name>
    <dbReference type="NCBI Taxonomy" id="2824559"/>
    <lineage>
        <taxon>Bacteria</taxon>
        <taxon>Bacillati</taxon>
        <taxon>Cyanobacteriota</taxon>
        <taxon>Cyanophyceae</taxon>
        <taxon>Synechococcales</taxon>
        <taxon>Coelosphaeriaceae</taxon>
        <taxon>Woronichinia</taxon>
    </lineage>
</organism>
<proteinExistence type="predicted"/>
<reference evidence="1" key="1">
    <citation type="submission" date="2021-04" db="EMBL/GenBank/DDBJ databases">
        <title>Genome sequence of Woronichinia naegeliana from Washington state freshwater lake bloom.</title>
        <authorList>
            <person name="Dreher T.W."/>
        </authorList>
    </citation>
    <scope>NUCLEOTIDE SEQUENCE</scope>
    <source>
        <strain evidence="1">WA131</strain>
    </source>
</reference>
<dbReference type="EMBL" id="CP073041">
    <property type="protein sequence ID" value="UXE63965.1"/>
    <property type="molecule type" value="Genomic_DNA"/>
</dbReference>
<gene>
    <name evidence="1" type="ORF">KA717_16305</name>
</gene>
<sequence length="81" mass="8994">MRAANELSLNRDAIQAAKKETYERLRDLGVNMDDAGIGLALTSGHPTLRVHLPEPIPERKKINQVQGFAIEYEVTGIAFAY</sequence>
<accession>A0A977L3V2</accession>
<dbReference type="Proteomes" id="UP001065613">
    <property type="component" value="Chromosome"/>
</dbReference>
<evidence type="ECO:0000313" key="1">
    <source>
        <dbReference type="EMBL" id="UXE63965.1"/>
    </source>
</evidence>
<protein>
    <submittedName>
        <fullName evidence="1">Uncharacterized protein</fullName>
    </submittedName>
</protein>
<dbReference type="KEGG" id="wna:KA717_16305"/>
<dbReference type="AlphaFoldDB" id="A0A977L3V2"/>
<name>A0A977L3V2_9CYAN</name>